<dbReference type="GO" id="GO:0044281">
    <property type="term" value="P:small molecule metabolic process"/>
    <property type="evidence" value="ECO:0007669"/>
    <property type="project" value="UniProtKB-ARBA"/>
</dbReference>
<dbReference type="Pfam" id="PF02775">
    <property type="entry name" value="TPP_enzyme_C"/>
    <property type="match status" value="1"/>
</dbReference>
<dbReference type="SUPFAM" id="SSF52518">
    <property type="entry name" value="Thiamin diphosphate-binding fold (THDP-binding)"/>
    <property type="match status" value="1"/>
</dbReference>
<dbReference type="STRING" id="427683.A5481_13560"/>
<protein>
    <submittedName>
        <fullName evidence="5">Aldehyde dehydrogenase</fullName>
    </submittedName>
</protein>
<dbReference type="InterPro" id="IPR022494">
    <property type="entry name" value="Sulfopyruvate_deCO2ase_bsu"/>
</dbReference>
<keyword evidence="3" id="KW-0472">Membrane</keyword>
<keyword evidence="3" id="KW-0812">Transmembrane</keyword>
<dbReference type="GO" id="GO:0030976">
    <property type="term" value="F:thiamine pyrophosphate binding"/>
    <property type="evidence" value="ECO:0007669"/>
    <property type="project" value="InterPro"/>
</dbReference>
<dbReference type="InterPro" id="IPR029061">
    <property type="entry name" value="THDP-binding"/>
</dbReference>
<dbReference type="GO" id="GO:0016831">
    <property type="term" value="F:carboxy-lyase activity"/>
    <property type="evidence" value="ECO:0007669"/>
    <property type="project" value="UniProtKB-KW"/>
</dbReference>
<dbReference type="AlphaFoldDB" id="A0A179SBI7"/>
<accession>A0A179SBI7</accession>
<name>A0A179SBI7_9HYPH</name>
<dbReference type="Proteomes" id="UP000078316">
    <property type="component" value="Unassembled WGS sequence"/>
</dbReference>
<dbReference type="PANTHER" id="PTHR42818">
    <property type="entry name" value="SULFOPYRUVATE DECARBOXYLASE SUBUNIT ALPHA"/>
    <property type="match status" value="1"/>
</dbReference>
<keyword evidence="3" id="KW-1133">Transmembrane helix</keyword>
<evidence type="ECO:0000256" key="3">
    <source>
        <dbReference type="SAM" id="Phobius"/>
    </source>
</evidence>
<keyword evidence="1" id="KW-0210">Decarboxylase</keyword>
<evidence type="ECO:0000313" key="6">
    <source>
        <dbReference type="Proteomes" id="UP000078316"/>
    </source>
</evidence>
<dbReference type="InterPro" id="IPR051818">
    <property type="entry name" value="TPP_dependent_decarboxylase"/>
</dbReference>
<evidence type="ECO:0000256" key="2">
    <source>
        <dbReference type="ARBA" id="ARBA00023239"/>
    </source>
</evidence>
<dbReference type="InterPro" id="IPR011766">
    <property type="entry name" value="TPP_enzyme_TPP-bd"/>
</dbReference>
<gene>
    <name evidence="5" type="ORF">A5481_13560</name>
</gene>
<evidence type="ECO:0000259" key="4">
    <source>
        <dbReference type="Pfam" id="PF02775"/>
    </source>
</evidence>
<sequence length="197" mass="20691">MSDMPGTLDRRRAVKVLLAERRDLLVVTGLGSPAYDVFDAGDHDGNFYLWGAMGGAALVGLGLALAQPARPVVVVTGDGEQIMGAGGLMTVAVARPGNLTIVVLDNGHYGETGMQRSHSGLGVRLDRVAQACGIEDAVEIADEAGLAAYRPTLLVTSGGPRFVRVRIASGHVERALPPRDGVFLKHRMRGHLGFAVT</sequence>
<organism evidence="5 6">
    <name type="scientific">Methylobacterium platani</name>
    <dbReference type="NCBI Taxonomy" id="427683"/>
    <lineage>
        <taxon>Bacteria</taxon>
        <taxon>Pseudomonadati</taxon>
        <taxon>Pseudomonadota</taxon>
        <taxon>Alphaproteobacteria</taxon>
        <taxon>Hyphomicrobiales</taxon>
        <taxon>Methylobacteriaceae</taxon>
        <taxon>Methylobacterium</taxon>
    </lineage>
</organism>
<evidence type="ECO:0000256" key="1">
    <source>
        <dbReference type="ARBA" id="ARBA00022793"/>
    </source>
</evidence>
<dbReference type="CDD" id="cd03372">
    <property type="entry name" value="TPP_ComE"/>
    <property type="match status" value="1"/>
</dbReference>
<comment type="caution">
    <text evidence="5">The sequence shown here is derived from an EMBL/GenBank/DDBJ whole genome shotgun (WGS) entry which is preliminary data.</text>
</comment>
<feature type="domain" description="Thiamine pyrophosphate enzyme TPP-binding" evidence="4">
    <location>
        <begin position="48"/>
        <end position="149"/>
    </location>
</feature>
<reference evidence="5 6" key="1">
    <citation type="submission" date="2016-04" db="EMBL/GenBank/DDBJ databases">
        <authorList>
            <person name="Evans L.H."/>
            <person name="Alamgir A."/>
            <person name="Owens N."/>
            <person name="Weber N.D."/>
            <person name="Virtaneva K."/>
            <person name="Barbian K."/>
            <person name="Babar A."/>
            <person name="Rosenke K."/>
        </authorList>
    </citation>
    <scope>NUCLEOTIDE SEQUENCE [LARGE SCALE GENOMIC DNA]</scope>
    <source>
        <strain evidence="5 6">PMB02</strain>
    </source>
</reference>
<keyword evidence="2" id="KW-0456">Lyase</keyword>
<dbReference type="PANTHER" id="PTHR42818:SF1">
    <property type="entry name" value="SULFOPYRUVATE DECARBOXYLASE"/>
    <property type="match status" value="1"/>
</dbReference>
<proteinExistence type="predicted"/>
<feature type="transmembrane region" description="Helical" evidence="3">
    <location>
        <begin position="47"/>
        <end position="66"/>
    </location>
</feature>
<dbReference type="Gene3D" id="3.40.50.970">
    <property type="match status" value="1"/>
</dbReference>
<dbReference type="EMBL" id="LWHQ01000022">
    <property type="protein sequence ID" value="OAS24748.1"/>
    <property type="molecule type" value="Genomic_DNA"/>
</dbReference>
<evidence type="ECO:0000313" key="5">
    <source>
        <dbReference type="EMBL" id="OAS24748.1"/>
    </source>
</evidence>